<name>A0ABQ1X7B2_9BACT</name>
<evidence type="ECO:0000313" key="1">
    <source>
        <dbReference type="EMBL" id="GGG59562.1"/>
    </source>
</evidence>
<dbReference type="EMBL" id="BMGS01000014">
    <property type="protein sequence ID" value="GGG59562.1"/>
    <property type="molecule type" value="Genomic_DNA"/>
</dbReference>
<reference evidence="2" key="1">
    <citation type="journal article" date="2019" name="Int. J. Syst. Evol. Microbiol.">
        <title>The Global Catalogue of Microorganisms (GCM) 10K type strain sequencing project: providing services to taxonomists for standard genome sequencing and annotation.</title>
        <authorList>
            <consortium name="The Broad Institute Genomics Platform"/>
            <consortium name="The Broad Institute Genome Sequencing Center for Infectious Disease"/>
            <person name="Wu L."/>
            <person name="Ma J."/>
        </authorList>
    </citation>
    <scope>NUCLEOTIDE SEQUENCE [LARGE SCALE GENOMIC DNA]</scope>
    <source>
        <strain evidence="2">CGMCC 1.12990</strain>
    </source>
</reference>
<dbReference type="SUPFAM" id="SSF52540">
    <property type="entry name" value="P-loop containing nucleoside triphosphate hydrolases"/>
    <property type="match status" value="1"/>
</dbReference>
<evidence type="ECO:0000313" key="2">
    <source>
        <dbReference type="Proteomes" id="UP000601361"/>
    </source>
</evidence>
<dbReference type="RefSeq" id="WP_188559596.1">
    <property type="nucleotide sequence ID" value="NZ_BMGS01000014.1"/>
</dbReference>
<dbReference type="Pfam" id="PF13207">
    <property type="entry name" value="AAA_17"/>
    <property type="match status" value="1"/>
</dbReference>
<comment type="caution">
    <text evidence="1">The sequence shown here is derived from an EMBL/GenBank/DDBJ whole genome shotgun (WGS) entry which is preliminary data.</text>
</comment>
<keyword evidence="2" id="KW-1185">Reference proteome</keyword>
<dbReference type="Proteomes" id="UP000601361">
    <property type="component" value="Unassembled WGS sequence"/>
</dbReference>
<dbReference type="PANTHER" id="PTHR41930:SF1">
    <property type="entry name" value="DEPHOSPHO-COA KINASE"/>
    <property type="match status" value="1"/>
</dbReference>
<dbReference type="PANTHER" id="PTHR41930">
    <property type="entry name" value="UPF0200 PROTEIN MJ1399"/>
    <property type="match status" value="1"/>
</dbReference>
<sequence>MIIAFSGKIGSGKSSVSAAVADVLNLPWVSFGDYVRKQARAQELEPTREHLQDLGQKLLRADAEAFCKAVLSQTPDWENGIVVDGVRHSDVLHIIKRLINQQQLIHIHLELNEPLREARVISREGVVEECEQIRMNNHPTEEQVSGLLPSIADIVVSSTGPLDIVVEKVKTGIESLLTHNPVKDLDSERH</sequence>
<dbReference type="Gene3D" id="3.40.50.300">
    <property type="entry name" value="P-loop containing nucleotide triphosphate hydrolases"/>
    <property type="match status" value="1"/>
</dbReference>
<protein>
    <recommendedName>
        <fullName evidence="3">Dephospho-CoA kinase</fullName>
    </recommendedName>
</protein>
<evidence type="ECO:0008006" key="3">
    <source>
        <dbReference type="Google" id="ProtNLM"/>
    </source>
</evidence>
<accession>A0ABQ1X7B2</accession>
<gene>
    <name evidence="1" type="ORF">GCM10011378_39450</name>
</gene>
<proteinExistence type="predicted"/>
<dbReference type="InterPro" id="IPR027417">
    <property type="entry name" value="P-loop_NTPase"/>
</dbReference>
<organism evidence="1 2">
    <name type="scientific">Hymenobacter glacieicola</name>
    <dbReference type="NCBI Taxonomy" id="1562124"/>
    <lineage>
        <taxon>Bacteria</taxon>
        <taxon>Pseudomonadati</taxon>
        <taxon>Bacteroidota</taxon>
        <taxon>Cytophagia</taxon>
        <taxon>Cytophagales</taxon>
        <taxon>Hymenobacteraceae</taxon>
        <taxon>Hymenobacter</taxon>
    </lineage>
</organism>